<dbReference type="InterPro" id="IPR002933">
    <property type="entry name" value="Peptidase_M20"/>
</dbReference>
<dbReference type="GO" id="GO:0006144">
    <property type="term" value="P:purine nucleobase metabolic process"/>
    <property type="evidence" value="ECO:0007669"/>
    <property type="project" value="UniProtKB-KW"/>
</dbReference>
<evidence type="ECO:0000313" key="9">
    <source>
        <dbReference type="EMBL" id="KAG0558523.1"/>
    </source>
</evidence>
<keyword evidence="4" id="KW-0479">Metal-binding</keyword>
<keyword evidence="10" id="KW-1185">Reference proteome</keyword>
<evidence type="ECO:0000256" key="2">
    <source>
        <dbReference type="ARBA" id="ARBA00011738"/>
    </source>
</evidence>
<protein>
    <recommendedName>
        <fullName evidence="8">Peptidase M20 dimerisation domain-containing protein</fullName>
    </recommendedName>
</protein>
<evidence type="ECO:0000256" key="6">
    <source>
        <dbReference type="ARBA" id="ARBA00023211"/>
    </source>
</evidence>
<accession>A0A8T0GHM3</accession>
<dbReference type="InterPro" id="IPR011650">
    <property type="entry name" value="Peptidase_M20_dimer"/>
</dbReference>
<dbReference type="InterPro" id="IPR036264">
    <property type="entry name" value="Bact_exopeptidase_dim_dom"/>
</dbReference>
<evidence type="ECO:0000256" key="3">
    <source>
        <dbReference type="ARBA" id="ARBA00022631"/>
    </source>
</evidence>
<comment type="caution">
    <text evidence="9">The sequence shown here is derived from an EMBL/GenBank/DDBJ whole genome shotgun (WGS) entry which is preliminary data.</text>
</comment>
<name>A0A8T0GHM3_CERPU</name>
<evidence type="ECO:0000256" key="7">
    <source>
        <dbReference type="SAM" id="SignalP"/>
    </source>
</evidence>
<feature type="signal peptide" evidence="7">
    <location>
        <begin position="1"/>
        <end position="27"/>
    </location>
</feature>
<evidence type="ECO:0000256" key="5">
    <source>
        <dbReference type="ARBA" id="ARBA00022801"/>
    </source>
</evidence>
<comment type="cofactor">
    <cofactor evidence="1">
        <name>Mn(2+)</name>
        <dbReference type="ChEBI" id="CHEBI:29035"/>
    </cofactor>
</comment>
<dbReference type="SUPFAM" id="SSF53187">
    <property type="entry name" value="Zn-dependent exopeptidases"/>
    <property type="match status" value="1"/>
</dbReference>
<dbReference type="Gene3D" id="3.30.70.360">
    <property type="match status" value="1"/>
</dbReference>
<dbReference type="Pfam" id="PF07687">
    <property type="entry name" value="M20_dimer"/>
    <property type="match status" value="1"/>
</dbReference>
<dbReference type="Pfam" id="PF01546">
    <property type="entry name" value="Peptidase_M20"/>
    <property type="match status" value="1"/>
</dbReference>
<evidence type="ECO:0000259" key="8">
    <source>
        <dbReference type="Pfam" id="PF07687"/>
    </source>
</evidence>
<feature type="domain" description="Peptidase M20 dimerisation" evidence="8">
    <location>
        <begin position="268"/>
        <end position="367"/>
    </location>
</feature>
<dbReference type="SUPFAM" id="SSF55031">
    <property type="entry name" value="Bacterial exopeptidase dimerisation domain"/>
    <property type="match status" value="1"/>
</dbReference>
<comment type="subunit">
    <text evidence="2">Homodimer.</text>
</comment>
<dbReference type="CDD" id="cd03884">
    <property type="entry name" value="M20_bAS"/>
    <property type="match status" value="1"/>
</dbReference>
<evidence type="ECO:0000313" key="10">
    <source>
        <dbReference type="Proteomes" id="UP000822688"/>
    </source>
</evidence>
<keyword evidence="3" id="KW-0659">Purine metabolism</keyword>
<organism evidence="9 10">
    <name type="scientific">Ceratodon purpureus</name>
    <name type="common">Fire moss</name>
    <name type="synonym">Dicranum purpureum</name>
    <dbReference type="NCBI Taxonomy" id="3225"/>
    <lineage>
        <taxon>Eukaryota</taxon>
        <taxon>Viridiplantae</taxon>
        <taxon>Streptophyta</taxon>
        <taxon>Embryophyta</taxon>
        <taxon>Bryophyta</taxon>
        <taxon>Bryophytina</taxon>
        <taxon>Bryopsida</taxon>
        <taxon>Dicranidae</taxon>
        <taxon>Pseudoditrichales</taxon>
        <taxon>Ditrichaceae</taxon>
        <taxon>Ceratodon</taxon>
    </lineage>
</organism>
<dbReference type="InterPro" id="IPR010158">
    <property type="entry name" value="Amidase_Cbmase"/>
</dbReference>
<dbReference type="NCBIfam" id="TIGR01879">
    <property type="entry name" value="hydantase"/>
    <property type="match status" value="1"/>
</dbReference>
<reference evidence="9" key="1">
    <citation type="submission" date="2020-06" db="EMBL/GenBank/DDBJ databases">
        <title>WGS assembly of Ceratodon purpureus strain R40.</title>
        <authorList>
            <person name="Carey S.B."/>
            <person name="Jenkins J."/>
            <person name="Shu S."/>
            <person name="Lovell J.T."/>
            <person name="Sreedasyam A."/>
            <person name="Maumus F."/>
            <person name="Tiley G.P."/>
            <person name="Fernandez-Pozo N."/>
            <person name="Barry K."/>
            <person name="Chen C."/>
            <person name="Wang M."/>
            <person name="Lipzen A."/>
            <person name="Daum C."/>
            <person name="Saski C.A."/>
            <person name="Payton A.C."/>
            <person name="Mcbreen J.C."/>
            <person name="Conrad R.E."/>
            <person name="Kollar L.M."/>
            <person name="Olsson S."/>
            <person name="Huttunen S."/>
            <person name="Landis J.B."/>
            <person name="Wickett N.J."/>
            <person name="Johnson M.G."/>
            <person name="Rensing S.A."/>
            <person name="Grimwood J."/>
            <person name="Schmutz J."/>
            <person name="Mcdaniel S.F."/>
        </authorList>
    </citation>
    <scope>NUCLEOTIDE SEQUENCE</scope>
    <source>
        <strain evidence="9">R40</strain>
    </source>
</reference>
<dbReference type="GO" id="GO:0016813">
    <property type="term" value="F:hydrolase activity, acting on carbon-nitrogen (but not peptide) bonds, in linear amidines"/>
    <property type="evidence" value="ECO:0007669"/>
    <property type="project" value="InterPro"/>
</dbReference>
<keyword evidence="6" id="KW-0464">Manganese</keyword>
<keyword evidence="5" id="KW-0378">Hydrolase</keyword>
<dbReference type="Gene3D" id="3.40.630.10">
    <property type="entry name" value="Zn peptidases"/>
    <property type="match status" value="1"/>
</dbReference>
<dbReference type="Proteomes" id="UP000822688">
    <property type="component" value="Chromosome 10"/>
</dbReference>
<dbReference type="PANTHER" id="PTHR32494">
    <property type="entry name" value="ALLANTOATE DEIMINASE-RELATED"/>
    <property type="match status" value="1"/>
</dbReference>
<evidence type="ECO:0000256" key="1">
    <source>
        <dbReference type="ARBA" id="ARBA00001936"/>
    </source>
</evidence>
<dbReference type="PANTHER" id="PTHR32494:SF19">
    <property type="entry name" value="ALLANTOATE DEIMINASE-RELATED"/>
    <property type="match status" value="1"/>
</dbReference>
<gene>
    <name evidence="9" type="ORF">KC19_10G034600</name>
</gene>
<proteinExistence type="predicted"/>
<sequence length="466" mass="49464">MKLWRSTTRSICLQVALVILIGTIVDAAAESGLCESTGSDGICKGGARETLFVDGAKLQEQIDELAGFSDTPAPTVTRILYTPNDVAARRYVKTLMSEAGLSVREDAIGNIFGRWEGSDPSLPAVGSGSHTDAIPYAGKYDGVLGVLGAIEAIRALQRVNFQPKRAIEAVMFTSEEPTRFGFGCLGSRAMAKSGEIFDILRASKDANNVSFVEAARSAGYGDVEEKLESSGLGHEVYSAFVELHIEQGPLLEKEGIPIGVVTAIAAPASLKVGFKGDGGHAGALLMPDRNDAGLAGAELALAVEEHVLASGSVDTVGTTGVLEIHPGAVNSVPREARLEIDVRDIDEARRDKVVAGIRASAESIAKKRNVRITNFEVVNQDPPAKSGEKIVEAAKQAAESLGLEYKLMISRAYHDSLFMARITPMGMIFVPCFKGYSHRPDEFASVEDMTKGVQVLALTLSQLSSA</sequence>
<dbReference type="GO" id="GO:0046872">
    <property type="term" value="F:metal ion binding"/>
    <property type="evidence" value="ECO:0007669"/>
    <property type="project" value="UniProtKB-KW"/>
</dbReference>
<evidence type="ECO:0000256" key="4">
    <source>
        <dbReference type="ARBA" id="ARBA00022723"/>
    </source>
</evidence>
<dbReference type="PIRSF" id="PIRSF001235">
    <property type="entry name" value="Amidase_carbamoylase"/>
    <property type="match status" value="1"/>
</dbReference>
<keyword evidence="7" id="KW-0732">Signal</keyword>
<dbReference type="EMBL" id="CM026431">
    <property type="protein sequence ID" value="KAG0558523.1"/>
    <property type="molecule type" value="Genomic_DNA"/>
</dbReference>
<feature type="chain" id="PRO_5035799088" description="Peptidase M20 dimerisation domain-containing protein" evidence="7">
    <location>
        <begin position="28"/>
        <end position="466"/>
    </location>
</feature>
<dbReference type="AlphaFoldDB" id="A0A8T0GHM3"/>